<dbReference type="InterPro" id="IPR000385">
    <property type="entry name" value="MoaA_NifB_PqqE_Fe-S-bd_CS"/>
</dbReference>
<comment type="pathway">
    <text evidence="8">Cofactor biosynthesis; pyrroloquinoline quinone biosynthesis.</text>
</comment>
<keyword evidence="6 8" id="KW-0408">Iron</keyword>
<feature type="binding site" evidence="8">
    <location>
        <position position="44"/>
    </location>
    <ligand>
        <name>[4Fe-4S] cluster</name>
        <dbReference type="ChEBI" id="CHEBI:49883"/>
        <note>4Fe-4S-S-AdoMet</note>
    </ligand>
</feature>
<keyword evidence="1 8" id="KW-0004">4Fe-4S</keyword>
<feature type="region of interest" description="Disordered" evidence="9">
    <location>
        <begin position="1"/>
        <end position="24"/>
    </location>
</feature>
<keyword evidence="12" id="KW-1185">Reference proteome</keyword>
<evidence type="ECO:0000256" key="9">
    <source>
        <dbReference type="SAM" id="MobiDB-lite"/>
    </source>
</evidence>
<comment type="cofactor">
    <cofactor evidence="8">
        <name>[4Fe-4S] cluster</name>
        <dbReference type="ChEBI" id="CHEBI:49883"/>
    </cofactor>
    <text evidence="8">Binds 1 [4Fe-4S] cluster. The cluster is coordinated with 3 cysteines and an exchangeable S-adenosyl-L-methionine.</text>
</comment>
<evidence type="ECO:0000256" key="6">
    <source>
        <dbReference type="ARBA" id="ARBA00023004"/>
    </source>
</evidence>
<evidence type="ECO:0000256" key="1">
    <source>
        <dbReference type="ARBA" id="ARBA00022485"/>
    </source>
</evidence>
<dbReference type="GO" id="GO:1904047">
    <property type="term" value="F:S-adenosyl-L-methionine binding"/>
    <property type="evidence" value="ECO:0007669"/>
    <property type="project" value="UniProtKB-UniRule"/>
</dbReference>
<dbReference type="Pfam" id="PF04055">
    <property type="entry name" value="Radical_SAM"/>
    <property type="match status" value="1"/>
</dbReference>
<dbReference type="InterPro" id="IPR006638">
    <property type="entry name" value="Elp3/MiaA/NifB-like_rSAM"/>
</dbReference>
<feature type="binding site" evidence="8">
    <location>
        <position position="37"/>
    </location>
    <ligand>
        <name>[4Fe-4S] cluster</name>
        <dbReference type="ChEBI" id="CHEBI:49883"/>
        <note>4Fe-4S-S-AdoMet</note>
    </ligand>
</feature>
<keyword evidence="3 8" id="KW-0479">Metal-binding</keyword>
<feature type="binding site" evidence="8">
    <location>
        <position position="41"/>
    </location>
    <ligand>
        <name>[4Fe-4S] cluster</name>
        <dbReference type="ChEBI" id="CHEBI:49883"/>
        <note>4Fe-4S-S-AdoMet</note>
    </ligand>
</feature>
<dbReference type="GO" id="GO:0032324">
    <property type="term" value="P:molybdopterin cofactor biosynthetic process"/>
    <property type="evidence" value="ECO:0007669"/>
    <property type="project" value="UniProtKB-ARBA"/>
</dbReference>
<dbReference type="UniPathway" id="UPA00539"/>
<evidence type="ECO:0000256" key="2">
    <source>
        <dbReference type="ARBA" id="ARBA00022691"/>
    </source>
</evidence>
<dbReference type="RefSeq" id="WP_343041176.1">
    <property type="nucleotide sequence ID" value="NZ_WPNZ01000011.1"/>
</dbReference>
<dbReference type="InterPro" id="IPR011843">
    <property type="entry name" value="PQQ_synth_PqqE_bac"/>
</dbReference>
<dbReference type="PROSITE" id="PS51918">
    <property type="entry name" value="RADICAL_SAM"/>
    <property type="match status" value="1"/>
</dbReference>
<evidence type="ECO:0000256" key="4">
    <source>
        <dbReference type="ARBA" id="ARBA00022905"/>
    </source>
</evidence>
<dbReference type="EMBL" id="WPNZ01000011">
    <property type="protein sequence ID" value="MVO87216.1"/>
    <property type="molecule type" value="Genomic_DNA"/>
</dbReference>
<dbReference type="SUPFAM" id="SSF102114">
    <property type="entry name" value="Radical SAM enzymes"/>
    <property type="match status" value="1"/>
</dbReference>
<dbReference type="SFLD" id="SFLDG01386">
    <property type="entry name" value="main_SPASM_domain-containing"/>
    <property type="match status" value="1"/>
</dbReference>
<feature type="compositionally biased region" description="Low complexity" evidence="9">
    <location>
        <begin position="1"/>
        <end position="17"/>
    </location>
</feature>
<evidence type="ECO:0000256" key="3">
    <source>
        <dbReference type="ARBA" id="ARBA00022723"/>
    </source>
</evidence>
<keyword evidence="2 8" id="KW-0949">S-adenosyl-L-methionine</keyword>
<reference evidence="11 12" key="1">
    <citation type="submission" date="2019-11" db="EMBL/GenBank/DDBJ databases">
        <title>Streptomyces typhae sp. nov., a novel endophytic actinomycete isolated from the root of cattail pollen (Typha angustifolia L.).</title>
        <authorList>
            <person name="Peng C."/>
        </authorList>
    </citation>
    <scope>NUCLEOTIDE SEQUENCE [LARGE SCALE GENOMIC DNA]</scope>
    <source>
        <strain evidence="12">p1417</strain>
    </source>
</reference>
<feature type="region of interest" description="Disordered" evidence="9">
    <location>
        <begin position="364"/>
        <end position="403"/>
    </location>
</feature>
<comment type="caution">
    <text evidence="11">The sequence shown here is derived from an EMBL/GenBank/DDBJ whole genome shotgun (WGS) entry which is preliminary data.</text>
</comment>
<dbReference type="SFLD" id="SFLDG01067">
    <property type="entry name" value="SPASM/twitch_domain_containing"/>
    <property type="match status" value="1"/>
</dbReference>
<organism evidence="11 12">
    <name type="scientific">Streptomyces typhae</name>
    <dbReference type="NCBI Taxonomy" id="2681492"/>
    <lineage>
        <taxon>Bacteria</taxon>
        <taxon>Bacillati</taxon>
        <taxon>Actinomycetota</taxon>
        <taxon>Actinomycetes</taxon>
        <taxon>Kitasatosporales</taxon>
        <taxon>Streptomycetaceae</taxon>
        <taxon>Streptomyces</taxon>
    </lineage>
</organism>
<feature type="compositionally biased region" description="Basic and acidic residues" evidence="9">
    <location>
        <begin position="380"/>
        <end position="389"/>
    </location>
</feature>
<evidence type="ECO:0000256" key="7">
    <source>
        <dbReference type="ARBA" id="ARBA00023014"/>
    </source>
</evidence>
<dbReference type="InterPro" id="IPR058240">
    <property type="entry name" value="rSAM_sf"/>
</dbReference>
<dbReference type="Pfam" id="PF13186">
    <property type="entry name" value="SPASM"/>
    <property type="match status" value="1"/>
</dbReference>
<dbReference type="NCBIfam" id="TIGR02109">
    <property type="entry name" value="PQQ_syn_pqqE"/>
    <property type="match status" value="1"/>
</dbReference>
<comment type="catalytic activity">
    <reaction evidence="8">
        <text>[PQQ precursor protein] + S-adenosyl-L-methionine = E-Y cross-linked-[PQQ precursor protein] + 5'-deoxyadenosine + L-methionine + H(+)</text>
        <dbReference type="Rhea" id="RHEA:56836"/>
        <dbReference type="Rhea" id="RHEA-COMP:14800"/>
        <dbReference type="Rhea" id="RHEA-COMP:14801"/>
        <dbReference type="ChEBI" id="CHEBI:15378"/>
        <dbReference type="ChEBI" id="CHEBI:17319"/>
        <dbReference type="ChEBI" id="CHEBI:57844"/>
        <dbReference type="ChEBI" id="CHEBI:59789"/>
        <dbReference type="ChEBI" id="CHEBI:141026"/>
        <dbReference type="ChEBI" id="CHEBI:141027"/>
        <dbReference type="EC" id="1.21.98.4"/>
    </reaction>
</comment>
<dbReference type="AlphaFoldDB" id="A0A6L6X0F2"/>
<dbReference type="InterPro" id="IPR013785">
    <property type="entry name" value="Aldolase_TIM"/>
</dbReference>
<dbReference type="Proteomes" id="UP000483802">
    <property type="component" value="Unassembled WGS sequence"/>
</dbReference>
<dbReference type="InterPro" id="IPR023885">
    <property type="entry name" value="4Fe4S-binding_SPASM_dom"/>
</dbReference>
<dbReference type="GO" id="GO:0016491">
    <property type="term" value="F:oxidoreductase activity"/>
    <property type="evidence" value="ECO:0007669"/>
    <property type="project" value="UniProtKB-KW"/>
</dbReference>
<keyword evidence="7 8" id="KW-0411">Iron-sulfur</keyword>
<dbReference type="GO" id="GO:0005506">
    <property type="term" value="F:iron ion binding"/>
    <property type="evidence" value="ECO:0007669"/>
    <property type="project" value="UniProtKB-UniRule"/>
</dbReference>
<name>A0A6L6X0F2_9ACTN</name>
<dbReference type="InterPro" id="IPR017200">
    <property type="entry name" value="PqqE-like"/>
</dbReference>
<dbReference type="PANTHER" id="PTHR11228:SF7">
    <property type="entry name" value="PQQA PEPTIDE CYCLASE"/>
    <property type="match status" value="1"/>
</dbReference>
<dbReference type="GO" id="GO:0009975">
    <property type="term" value="F:cyclase activity"/>
    <property type="evidence" value="ECO:0007669"/>
    <property type="project" value="UniProtKB-UniRule"/>
</dbReference>
<comment type="subunit">
    <text evidence="8">Interacts with PqqD. The interaction is necessary for activity of PqqE.</text>
</comment>
<dbReference type="SFLD" id="SFLDS00029">
    <property type="entry name" value="Radical_SAM"/>
    <property type="match status" value="1"/>
</dbReference>
<dbReference type="PANTHER" id="PTHR11228">
    <property type="entry name" value="RADICAL SAM DOMAIN PROTEIN"/>
    <property type="match status" value="1"/>
</dbReference>
<proteinExistence type="inferred from homology"/>
<dbReference type="InterPro" id="IPR007197">
    <property type="entry name" value="rSAM"/>
</dbReference>
<feature type="domain" description="Radical SAM core" evidence="10">
    <location>
        <begin position="23"/>
        <end position="238"/>
    </location>
</feature>
<protein>
    <recommendedName>
        <fullName evidence="8">PqqA peptide cyclase</fullName>
        <ecNumber evidence="8">1.21.98.4</ecNumber>
    </recommendedName>
    <alternativeName>
        <fullName evidence="8">Coenzyme PQQ synthesis protein E</fullName>
    </alternativeName>
</protein>
<evidence type="ECO:0000313" key="12">
    <source>
        <dbReference type="Proteomes" id="UP000483802"/>
    </source>
</evidence>
<sequence>MTGPPRTGDTTPTGPRRGAPPDPDPPWALLAELTHGCPLSCAYCSNPVELNSRSAELTADEWADVLRQAADLGVVQTHLSGGEPLLRRDLHRIVAAADGAGIHTQLVTSGVSLHEDRVAGLVEAGLRSVQLSVQHPEPGRAALIAGARASRAKERAARLVREAGLPLGLNAVLHRANLDALEALVDLGLAWGADRIELANTQFYGWALRNRDALLPDPGQVARARHTLERLRAELAGRMELVWVAPDYVDATAKPCMGGWGAISLTVTPDGTALPCPAAAELLGADAPSVRDRPLDWIWRSSPAFTRYRGEDWMREPCRSCELRAVDFGGCRCQAFALTGDAARTDPACHRSPDHGLVRELVEAARGPATPDTYVYREPAPSDRTRAPQEARPPQQADPGKQR</sequence>
<dbReference type="EC" id="1.21.98.4" evidence="8"/>
<dbReference type="SFLD" id="SFLDF00280">
    <property type="entry name" value="coenzyme_PQQ_synthesis_protein"/>
    <property type="match status" value="1"/>
</dbReference>
<evidence type="ECO:0000313" key="11">
    <source>
        <dbReference type="EMBL" id="MVO87216.1"/>
    </source>
</evidence>
<dbReference type="GO" id="GO:0051539">
    <property type="term" value="F:4 iron, 4 sulfur cluster binding"/>
    <property type="evidence" value="ECO:0007669"/>
    <property type="project" value="UniProtKB-KW"/>
</dbReference>
<dbReference type="SMART" id="SM00729">
    <property type="entry name" value="Elp3"/>
    <property type="match status" value="1"/>
</dbReference>
<dbReference type="NCBIfam" id="TIGR04085">
    <property type="entry name" value="rSAM_more_4Fe4S"/>
    <property type="match status" value="1"/>
</dbReference>
<comment type="similarity">
    <text evidence="8">Belongs to the radical SAM superfamily. PqqE family.</text>
</comment>
<dbReference type="HAMAP" id="MF_00660">
    <property type="entry name" value="PqqE"/>
    <property type="match status" value="1"/>
</dbReference>
<evidence type="ECO:0000259" key="10">
    <source>
        <dbReference type="PROSITE" id="PS51918"/>
    </source>
</evidence>
<dbReference type="GO" id="GO:0018189">
    <property type="term" value="P:pyrroloquinoline quinone biosynthetic process"/>
    <property type="evidence" value="ECO:0007669"/>
    <property type="project" value="UniProtKB-UniRule"/>
</dbReference>
<keyword evidence="4 8" id="KW-0884">PQQ biosynthesis</keyword>
<dbReference type="InterPro" id="IPR050377">
    <property type="entry name" value="Radical_SAM_PqqE_MftC-like"/>
</dbReference>
<gene>
    <name evidence="8 11" type="primary">pqqE</name>
    <name evidence="11" type="ORF">GPA10_21230</name>
</gene>
<dbReference type="Gene3D" id="3.20.20.70">
    <property type="entry name" value="Aldolase class I"/>
    <property type="match status" value="1"/>
</dbReference>
<comment type="function">
    <text evidence="8">Catalyzes the cross-linking of a glutamate residue and a tyrosine residue in the PqqA protein as part of the biosynthesis of pyrroloquinoline quinone (PQQ).</text>
</comment>
<evidence type="ECO:0000256" key="5">
    <source>
        <dbReference type="ARBA" id="ARBA00023002"/>
    </source>
</evidence>
<dbReference type="PROSITE" id="PS01305">
    <property type="entry name" value="MOAA_NIFB_PQQE"/>
    <property type="match status" value="1"/>
</dbReference>
<keyword evidence="5 8" id="KW-0560">Oxidoreductase</keyword>
<evidence type="ECO:0000256" key="8">
    <source>
        <dbReference type="HAMAP-Rule" id="MF_00660"/>
    </source>
</evidence>
<dbReference type="PIRSF" id="PIRSF037420">
    <property type="entry name" value="PQQ_syn_pqqE"/>
    <property type="match status" value="1"/>
</dbReference>
<accession>A0A6L6X0F2</accession>
<dbReference type="CDD" id="cd01335">
    <property type="entry name" value="Radical_SAM"/>
    <property type="match status" value="1"/>
</dbReference>